<keyword evidence="5" id="KW-1185">Reference proteome</keyword>
<dbReference type="EMBL" id="QTTT01000001">
    <property type="protein sequence ID" value="REE97256.1"/>
    <property type="molecule type" value="Genomic_DNA"/>
</dbReference>
<dbReference type="Pfam" id="PF19516">
    <property type="entry name" value="DUF6049"/>
    <property type="match status" value="1"/>
</dbReference>
<dbReference type="AlphaFoldDB" id="A0A3D9SMU8"/>
<name>A0A3D9SMU8_9ACTN</name>
<comment type="caution">
    <text evidence="4">The sequence shown here is derived from an EMBL/GenBank/DDBJ whole genome shotgun (WGS) entry which is preliminary data.</text>
</comment>
<evidence type="ECO:0000256" key="1">
    <source>
        <dbReference type="SAM" id="MobiDB-lite"/>
    </source>
</evidence>
<evidence type="ECO:0000313" key="4">
    <source>
        <dbReference type="EMBL" id="REE97256.1"/>
    </source>
</evidence>
<protein>
    <recommendedName>
        <fullName evidence="6">Secreted protein</fullName>
    </recommendedName>
</protein>
<gene>
    <name evidence="4" type="ORF">DFJ69_2721</name>
</gene>
<feature type="signal peptide" evidence="3">
    <location>
        <begin position="1"/>
        <end position="22"/>
    </location>
</feature>
<evidence type="ECO:0008006" key="6">
    <source>
        <dbReference type="Google" id="ProtNLM"/>
    </source>
</evidence>
<feature type="region of interest" description="Disordered" evidence="1">
    <location>
        <begin position="37"/>
        <end position="62"/>
    </location>
</feature>
<evidence type="ECO:0000256" key="2">
    <source>
        <dbReference type="SAM" id="Phobius"/>
    </source>
</evidence>
<feature type="transmembrane region" description="Helical" evidence="2">
    <location>
        <begin position="667"/>
        <end position="689"/>
    </location>
</feature>
<keyword evidence="2" id="KW-0472">Membrane</keyword>
<evidence type="ECO:0000313" key="5">
    <source>
        <dbReference type="Proteomes" id="UP000256661"/>
    </source>
</evidence>
<sequence>MLRRAAVLAVLSCYVTATPAVASPRQAPAGAPELRLAAASSPAAPPAARSAPQTPLSLSMTSISNRTIGPRSKLELSGTVVNRSIQPLAAVYYRLRYNPQHMVSRGRLAQVAQGDVTALPRFTEARPLGNLPASTTPVNWKISVPARSLGFSIFGSYAIGVEFYTQAGQPLAGQVTFAVWQPDGKKWFKETSIGWIWPLTDRMHRSGDRSFLDDRLETDLSPTGRLGGLVGAAQATRTPLTWAIDPALLDDAQTMAAPQGYVVRSPGREQTKKPSSTTAKDWLNRLRGASDHDPYFALPYADVDADALVRQRLSAHLKVAYEHMNAATSVMGRPPTDKVAWPLNGVAEAKTLGRMAELGSESFLMSSAVFQPGVNHTPSSPASMQTSAGTRSVVTYDATLSKIVSADTRDPADRLLVEQRFLAETAMITAEYPEIARTIVVAPSRRWNPDPAFAQNLLNWTDSASWLSPAHVDRIADTRPRETMTFTGYPSSYEAYELGRKYLAEVNKIAYRAARFSTILRPAGQPYERSVLRLESGTWRGSMARRARDTRDDLGRQIDGDISKVGLLRKGREVRLGGRTGKVPLTFSNELGNQDVHLRLEITSQVPARLQIGEYETDIKLSAGERLQINVELESYAQGPALMYVRLLSLDGKPFRREETLTVNATGYGSMALLITGGSLAVLFVGVGFRAIRARRRNKLEATGDGSPGGEPSWTQEPRAPFPP</sequence>
<feature type="compositionally biased region" description="Polar residues" evidence="1">
    <location>
        <begin position="53"/>
        <end position="62"/>
    </location>
</feature>
<feature type="region of interest" description="Disordered" evidence="1">
    <location>
        <begin position="700"/>
        <end position="724"/>
    </location>
</feature>
<keyword evidence="3" id="KW-0732">Signal</keyword>
<dbReference type="InterPro" id="IPR046112">
    <property type="entry name" value="DUF6049"/>
</dbReference>
<feature type="chain" id="PRO_5017646737" description="Secreted protein" evidence="3">
    <location>
        <begin position="23"/>
        <end position="724"/>
    </location>
</feature>
<keyword evidence="2" id="KW-1133">Transmembrane helix</keyword>
<reference evidence="4 5" key="1">
    <citation type="submission" date="2018-08" db="EMBL/GenBank/DDBJ databases">
        <title>Sequencing the genomes of 1000 actinobacteria strains.</title>
        <authorList>
            <person name="Klenk H.-P."/>
        </authorList>
    </citation>
    <scope>NUCLEOTIDE SEQUENCE [LARGE SCALE GENOMIC DNA]</scope>
    <source>
        <strain evidence="4 5">DSM 43927</strain>
    </source>
</reference>
<dbReference type="Proteomes" id="UP000256661">
    <property type="component" value="Unassembled WGS sequence"/>
</dbReference>
<proteinExistence type="predicted"/>
<evidence type="ECO:0000256" key="3">
    <source>
        <dbReference type="SAM" id="SignalP"/>
    </source>
</evidence>
<keyword evidence="2" id="KW-0812">Transmembrane</keyword>
<organism evidence="4 5">
    <name type="scientific">Thermomonospora umbrina</name>
    <dbReference type="NCBI Taxonomy" id="111806"/>
    <lineage>
        <taxon>Bacteria</taxon>
        <taxon>Bacillati</taxon>
        <taxon>Actinomycetota</taxon>
        <taxon>Actinomycetes</taxon>
        <taxon>Streptosporangiales</taxon>
        <taxon>Thermomonosporaceae</taxon>
        <taxon>Thermomonospora</taxon>
    </lineage>
</organism>
<accession>A0A3D9SMU8</accession>
<feature type="compositionally biased region" description="Low complexity" evidence="1">
    <location>
        <begin position="37"/>
        <end position="52"/>
    </location>
</feature>